<dbReference type="GO" id="GO:0005856">
    <property type="term" value="C:cytoskeleton"/>
    <property type="evidence" value="ECO:0007669"/>
    <property type="project" value="InterPro"/>
</dbReference>
<name>A0A6G1RR49_9GRUI</name>
<dbReference type="PANTHER" id="PTHR23280:SF17">
    <property type="entry name" value="BAND 4.1-LIKE PROTEIN 2"/>
    <property type="match status" value="1"/>
</dbReference>
<evidence type="ECO:0000313" key="3">
    <source>
        <dbReference type="EMBL" id="LAC41269.1"/>
    </source>
</evidence>
<dbReference type="GO" id="GO:0005886">
    <property type="term" value="C:plasma membrane"/>
    <property type="evidence" value="ECO:0007669"/>
    <property type="project" value="TreeGrafter"/>
</dbReference>
<feature type="domain" description="Band 4.1 C-terminal" evidence="2">
    <location>
        <begin position="168"/>
        <end position="274"/>
    </location>
</feature>
<protein>
    <recommendedName>
        <fullName evidence="2">Band 4.1 C-terminal domain-containing protein</fullName>
    </recommendedName>
</protein>
<dbReference type="AlphaFoldDB" id="A0A6G1RR49"/>
<evidence type="ECO:0000256" key="1">
    <source>
        <dbReference type="SAM" id="MobiDB-lite"/>
    </source>
</evidence>
<organism evidence="3">
    <name type="scientific">Hypotaenidia okinawae</name>
    <dbReference type="NCBI Taxonomy" id="2861861"/>
    <lineage>
        <taxon>Eukaryota</taxon>
        <taxon>Metazoa</taxon>
        <taxon>Chordata</taxon>
        <taxon>Craniata</taxon>
        <taxon>Vertebrata</taxon>
        <taxon>Euteleostomi</taxon>
        <taxon>Archelosauria</taxon>
        <taxon>Archosauria</taxon>
        <taxon>Dinosauria</taxon>
        <taxon>Saurischia</taxon>
        <taxon>Theropoda</taxon>
        <taxon>Coelurosauria</taxon>
        <taxon>Aves</taxon>
        <taxon>Neognathae</taxon>
        <taxon>Neoaves</taxon>
        <taxon>Gruiformes</taxon>
        <taxon>Rallidae</taxon>
        <taxon>Hypotaenidia</taxon>
    </lineage>
</organism>
<reference evidence="3" key="2">
    <citation type="submission" date="2020-03" db="EMBL/GenBank/DDBJ databases">
        <authorList>
            <consortium name="Environmental Genome Science Research Promotion Project"/>
            <person name="Nakajima N."/>
            <person name="Onuma M."/>
            <person name="Endoh D."/>
        </authorList>
    </citation>
    <scope>NUCLEOTIDE SEQUENCE</scope>
</reference>
<dbReference type="GO" id="GO:0005198">
    <property type="term" value="F:structural molecule activity"/>
    <property type="evidence" value="ECO:0007669"/>
    <property type="project" value="InterPro"/>
</dbReference>
<dbReference type="InterPro" id="IPR008379">
    <property type="entry name" value="Band_4.1_C"/>
</dbReference>
<feature type="compositionally biased region" description="Low complexity" evidence="1">
    <location>
        <begin position="22"/>
        <end position="35"/>
    </location>
</feature>
<feature type="compositionally biased region" description="Basic and acidic residues" evidence="1">
    <location>
        <begin position="46"/>
        <end position="58"/>
    </location>
</feature>
<dbReference type="Pfam" id="PF05902">
    <property type="entry name" value="4_1_CTD"/>
    <property type="match status" value="1"/>
</dbReference>
<dbReference type="GO" id="GO:0031032">
    <property type="term" value="P:actomyosin structure organization"/>
    <property type="evidence" value="ECO:0007669"/>
    <property type="project" value="TreeGrafter"/>
</dbReference>
<accession>A0A6G1RR49</accession>
<dbReference type="GO" id="GO:0003779">
    <property type="term" value="F:actin binding"/>
    <property type="evidence" value="ECO:0007669"/>
    <property type="project" value="InterPro"/>
</dbReference>
<feature type="region of interest" description="Disordered" evidence="1">
    <location>
        <begin position="1"/>
        <end position="68"/>
    </location>
</feature>
<dbReference type="PANTHER" id="PTHR23280">
    <property type="entry name" value="4.1 G PROTEIN"/>
    <property type="match status" value="1"/>
</dbReference>
<proteinExistence type="predicted"/>
<reference evidence="3" key="1">
    <citation type="submission" date="2020-03" db="EMBL/GenBank/DDBJ databases">
        <title>Okinawa Rail whole genome shotgun sequence.</title>
        <authorList>
            <person name="Nakajima N."/>
            <person name="Onuma M."/>
            <person name="Endoh D."/>
        </authorList>
    </citation>
    <scope>NUCLEOTIDE SEQUENCE</scope>
</reference>
<dbReference type="EMBL" id="ICPP01008625">
    <property type="protein sequence ID" value="LAC41269.1"/>
    <property type="molecule type" value="Transcribed_RNA"/>
</dbReference>
<evidence type="ECO:0000259" key="2">
    <source>
        <dbReference type="Pfam" id="PF05902"/>
    </source>
</evidence>
<sequence>MQVATDAGETCKVEHLSKKDSSSLPSDSSSSSSSSESEDEEVGEYQPHHRAIEEVIREEQEEDDDMKRKECEEKIQHVEATPVEPTKVTAEGLIQENAVTIATHEKNLSEEIKQDLGEEEEPLKLNGDVSLVDIDVAPQIICCSEPPVVKTEMVTISDATQRTEISTKEVPIVQTETKTITYESPQFDGTAGGNAGVLLSAQTITSESISTTTTTHITKMVKGGVSETRIEKRIVITGDADIDHDEALAQAIKEAKEQHPDMSVTRVVVHKETELAEEDEE</sequence>
<feature type="compositionally biased region" description="Basic and acidic residues" evidence="1">
    <location>
        <begin position="9"/>
        <end position="21"/>
    </location>
</feature>